<protein>
    <recommendedName>
        <fullName evidence="1">DUF6824 domain-containing protein</fullName>
    </recommendedName>
</protein>
<accession>A0A7R9ZNL5</accession>
<organism evidence="2">
    <name type="scientific">Craspedostauros australis</name>
    <dbReference type="NCBI Taxonomy" id="1486917"/>
    <lineage>
        <taxon>Eukaryota</taxon>
        <taxon>Sar</taxon>
        <taxon>Stramenopiles</taxon>
        <taxon>Ochrophyta</taxon>
        <taxon>Bacillariophyta</taxon>
        <taxon>Bacillariophyceae</taxon>
        <taxon>Bacillariophycidae</taxon>
        <taxon>Naviculales</taxon>
        <taxon>Naviculaceae</taxon>
        <taxon>Craspedostauros</taxon>
    </lineage>
</organism>
<evidence type="ECO:0000259" key="1">
    <source>
        <dbReference type="Pfam" id="PF20710"/>
    </source>
</evidence>
<dbReference type="EMBL" id="HBEF01011214">
    <property type="protein sequence ID" value="CAD8334974.1"/>
    <property type="molecule type" value="Transcribed_RNA"/>
</dbReference>
<evidence type="ECO:0000313" key="2">
    <source>
        <dbReference type="EMBL" id="CAD8334974.1"/>
    </source>
</evidence>
<sequence>MQSPPPDQFDGELLDAERQQAREINALSLQERETLYEDIHGVRRPIEETEEFRQEHLQRLETELTVGLYDSKRKYKLPIKNTEIKEAYIITSFLAPRITSDVNLRLTMLRATHWDVQEAAMKTMKYFHAKQKLFGKEVCLRPLVFGDLQQDAQESMEQGAFKIHDDGEGICFRPMMLNLTNRWKTGTALSLAQAIFYSTHMFGRTVRAQQRGVVGIIYTIGTDLAHFRRALAAVRFNMIDATPMRPAGMHMCFSNTRIKPVLSAVLKALPKAFRIRFKLHFGSPRECNRELMTYGVPASLLPDEDSIACGGVAVPEMITKCLARDRDALQRYYAGKPKECIEGQPQPRDILLGRGRPYQKYPGNMDFAQLLQKRKTSYNDPLKTKSEKTELTKQLVKELRDAGVRFLKRDKSGDWWQEVPDTVARERVAMSLRNLSRK</sequence>
<name>A0A7R9ZNL5_9STRA</name>
<dbReference type="Pfam" id="PF20710">
    <property type="entry name" value="DUF6824"/>
    <property type="match status" value="1"/>
</dbReference>
<dbReference type="InterPro" id="IPR049227">
    <property type="entry name" value="DUF6824"/>
</dbReference>
<feature type="domain" description="DUF6824" evidence="1">
    <location>
        <begin position="349"/>
        <end position="434"/>
    </location>
</feature>
<gene>
    <name evidence="2" type="ORF">CAUS1442_LOCUS7079</name>
</gene>
<proteinExistence type="predicted"/>
<dbReference type="AlphaFoldDB" id="A0A7R9ZNL5"/>
<reference evidence="2" key="1">
    <citation type="submission" date="2021-01" db="EMBL/GenBank/DDBJ databases">
        <authorList>
            <person name="Corre E."/>
            <person name="Pelletier E."/>
            <person name="Niang G."/>
            <person name="Scheremetjew M."/>
            <person name="Finn R."/>
            <person name="Kale V."/>
            <person name="Holt S."/>
            <person name="Cochrane G."/>
            <person name="Meng A."/>
            <person name="Brown T."/>
            <person name="Cohen L."/>
        </authorList>
    </citation>
    <scope>NUCLEOTIDE SEQUENCE</scope>
    <source>
        <strain evidence="2">CCMP3328</strain>
    </source>
</reference>